<evidence type="ECO:0000313" key="5">
    <source>
        <dbReference type="EMBL" id="QKS70527.1"/>
    </source>
</evidence>
<dbReference type="Pfam" id="PF11563">
    <property type="entry name" value="Protoglobin"/>
    <property type="match status" value="1"/>
</dbReference>
<evidence type="ECO:0000256" key="2">
    <source>
        <dbReference type="ARBA" id="ARBA00029447"/>
    </source>
</evidence>
<dbReference type="Proteomes" id="UP000318138">
    <property type="component" value="Chromosome"/>
</dbReference>
<organism evidence="5 6">
    <name type="scientific">Paenalkalicoccus suaedae</name>
    <dbReference type="NCBI Taxonomy" id="2592382"/>
    <lineage>
        <taxon>Bacteria</taxon>
        <taxon>Bacillati</taxon>
        <taxon>Bacillota</taxon>
        <taxon>Bacilli</taxon>
        <taxon>Bacillales</taxon>
        <taxon>Bacillaceae</taxon>
        <taxon>Paenalkalicoccus</taxon>
    </lineage>
</organism>
<keyword evidence="1 3" id="KW-0807">Transducer</keyword>
<dbReference type="SUPFAM" id="SSF58104">
    <property type="entry name" value="Methyl-accepting chemotaxis protein (MCP) signaling domain"/>
    <property type="match status" value="1"/>
</dbReference>
<dbReference type="RefSeq" id="WP_176008563.1">
    <property type="nucleotide sequence ID" value="NZ_CP041372.2"/>
</dbReference>
<dbReference type="KEGG" id="psua:FLK61_27640"/>
<evidence type="ECO:0000256" key="1">
    <source>
        <dbReference type="ARBA" id="ARBA00023224"/>
    </source>
</evidence>
<dbReference type="PANTHER" id="PTHR32089">
    <property type="entry name" value="METHYL-ACCEPTING CHEMOTAXIS PROTEIN MCPB"/>
    <property type="match status" value="1"/>
</dbReference>
<evidence type="ECO:0000259" key="4">
    <source>
        <dbReference type="PROSITE" id="PS50111"/>
    </source>
</evidence>
<reference evidence="6" key="1">
    <citation type="submission" date="2019-07" db="EMBL/GenBank/DDBJ databases">
        <title>Bacillus alkalisoli sp. nov. isolated from saline soil.</title>
        <authorList>
            <person name="Sun J.-Q."/>
            <person name="Xu L."/>
        </authorList>
    </citation>
    <scope>NUCLEOTIDE SEQUENCE [LARGE SCALE GENOMIC DNA]</scope>
    <source>
        <strain evidence="6">M4U3P1</strain>
    </source>
</reference>
<dbReference type="GO" id="GO:0004888">
    <property type="term" value="F:transmembrane signaling receptor activity"/>
    <property type="evidence" value="ECO:0007669"/>
    <property type="project" value="InterPro"/>
</dbReference>
<name>A0A859FBV3_9BACI</name>
<keyword evidence="6" id="KW-1185">Reference proteome</keyword>
<evidence type="ECO:0000313" key="6">
    <source>
        <dbReference type="Proteomes" id="UP000318138"/>
    </source>
</evidence>
<comment type="similarity">
    <text evidence="2">Belongs to the methyl-accepting chemotaxis (MCP) protein family.</text>
</comment>
<dbReference type="GO" id="GO:0020037">
    <property type="term" value="F:heme binding"/>
    <property type="evidence" value="ECO:0007669"/>
    <property type="project" value="InterPro"/>
</dbReference>
<dbReference type="Gene3D" id="1.10.490.10">
    <property type="entry name" value="Globins"/>
    <property type="match status" value="1"/>
</dbReference>
<dbReference type="SMART" id="SM00283">
    <property type="entry name" value="MA"/>
    <property type="match status" value="1"/>
</dbReference>
<dbReference type="CDD" id="cd01068">
    <property type="entry name" value="globin_sensor"/>
    <property type="match status" value="1"/>
</dbReference>
<dbReference type="EMBL" id="CP041372">
    <property type="protein sequence ID" value="QKS70527.1"/>
    <property type="molecule type" value="Genomic_DNA"/>
</dbReference>
<sequence>MAWFNRSKKSGDVAVLEREEVKVSISIDQDTDFYRQSKMIHLNEQTLRNLASLQANVETHIDELVDSFYASMDHAPELLAMIEQHSTIDRLKQTLHKHIIEMFEGTIDDAFIQKRVKIAHIHASIGLQPKWYLAAYSALQDKMFERVAETIDQCRAIATMISFEQQLVLEAFEMEIESNRVREKEIRDTLDTYITGKSEELGAIAQETNASMEEMAKQAESITSNAEKGTIVAKESESSAKDGQERMQSLEKVMEGTTTRVNQIDRKMTELSGFSKEIQDIVGIVQGIADETNLLALNAAIEAARAGEHGKGFAIVADEVRKLSEQTKNSVVKVRDLTNKTSQGVSENTRLSKEISSGIEEGNEYVHQVRQAFEQILSNMTRAVDRNQSIEQDLTQFTKVIAEVSAASEQVSVTAEELLDHAKKL</sequence>
<dbReference type="InterPro" id="IPR039379">
    <property type="entry name" value="Protoglobin_sensor_dom"/>
</dbReference>
<dbReference type="InterPro" id="IPR009050">
    <property type="entry name" value="Globin-like_sf"/>
</dbReference>
<dbReference type="PROSITE" id="PS50111">
    <property type="entry name" value="CHEMOTAXIS_TRANSDUC_2"/>
    <property type="match status" value="1"/>
</dbReference>
<dbReference type="SUPFAM" id="SSF46458">
    <property type="entry name" value="Globin-like"/>
    <property type="match status" value="1"/>
</dbReference>
<dbReference type="InterPro" id="IPR044398">
    <property type="entry name" value="Globin-sensor_dom"/>
</dbReference>
<dbReference type="InterPro" id="IPR012292">
    <property type="entry name" value="Globin/Proto"/>
</dbReference>
<dbReference type="InterPro" id="IPR004090">
    <property type="entry name" value="Chemotax_Me-accpt_rcpt"/>
</dbReference>
<dbReference type="GO" id="GO:0006935">
    <property type="term" value="P:chemotaxis"/>
    <property type="evidence" value="ECO:0007669"/>
    <property type="project" value="InterPro"/>
</dbReference>
<protein>
    <submittedName>
        <fullName evidence="5">Globin-coupled sensor protein</fullName>
    </submittedName>
</protein>
<dbReference type="PANTHER" id="PTHR32089:SF118">
    <property type="entry name" value="HEME-BASED AEROTACTIC TRANSDUCER HEMAT"/>
    <property type="match status" value="1"/>
</dbReference>
<dbReference type="AlphaFoldDB" id="A0A859FBV3"/>
<dbReference type="GO" id="GO:0007165">
    <property type="term" value="P:signal transduction"/>
    <property type="evidence" value="ECO:0007669"/>
    <property type="project" value="UniProtKB-KW"/>
</dbReference>
<evidence type="ECO:0000256" key="3">
    <source>
        <dbReference type="PROSITE-ProRule" id="PRU00284"/>
    </source>
</evidence>
<feature type="domain" description="Methyl-accepting transducer" evidence="4">
    <location>
        <begin position="194"/>
        <end position="412"/>
    </location>
</feature>
<dbReference type="InterPro" id="IPR004089">
    <property type="entry name" value="MCPsignal_dom"/>
</dbReference>
<dbReference type="Pfam" id="PF00015">
    <property type="entry name" value="MCPsignal"/>
    <property type="match status" value="1"/>
</dbReference>
<proteinExistence type="inferred from homology"/>
<dbReference type="Gene3D" id="1.10.287.950">
    <property type="entry name" value="Methyl-accepting chemotaxis protein"/>
    <property type="match status" value="1"/>
</dbReference>
<dbReference type="GO" id="GO:0016020">
    <property type="term" value="C:membrane"/>
    <property type="evidence" value="ECO:0007669"/>
    <property type="project" value="InterPro"/>
</dbReference>
<gene>
    <name evidence="5" type="ORF">FLK61_27640</name>
</gene>
<dbReference type="GO" id="GO:0019825">
    <property type="term" value="F:oxygen binding"/>
    <property type="evidence" value="ECO:0007669"/>
    <property type="project" value="InterPro"/>
</dbReference>
<accession>A0A859FBV3</accession>
<dbReference type="PRINTS" id="PR00260">
    <property type="entry name" value="CHEMTRNSDUCR"/>
</dbReference>